<dbReference type="Proteomes" id="UP000239477">
    <property type="component" value="Chromosome"/>
</dbReference>
<evidence type="ECO:0000313" key="2">
    <source>
        <dbReference type="EMBL" id="AVJ25722.1"/>
    </source>
</evidence>
<keyword evidence="1" id="KW-0732">Signal</keyword>
<dbReference type="OrthoDB" id="8649109at2"/>
<dbReference type="EMBL" id="CP023270">
    <property type="protein sequence ID" value="AVJ25722.1"/>
    <property type="molecule type" value="Genomic_DNA"/>
</dbReference>
<feature type="signal peptide" evidence="1">
    <location>
        <begin position="1"/>
        <end position="24"/>
    </location>
</feature>
<accession>A0A2S0I121</accession>
<sequence length="358" mass="40017">MTLFRRVLALVCVSALSAPLAAWAQSPSDEALQAEAAAMRKRHLANTDKLFDEARKDMAIVVIPTVNFDAGTPRNFDDAAVRDQFTRQSSTLLHWLHKTEKGFAMTVGQGKHKFNFSDTGPLFQTTRGALAYQVIPVWPGEYRLNRITYHQPRTALPDSDARAKSMDYLKNLGMATLTETADIDFKKEGPWTPLVPSEDGLGAGCEVTLRFGEGCNEAAREYRWVEGARRAFHNREAEMLPVAGVDTELLFTPLATITLEAGDVVLMDGYRMPDDQPLMVKDSCGVLAREWVCLVESMTLERLPASIEDFRKARSAASFELPKLDAALQELVYREPKYYFEPAAGAPNRFEMSKEGWK</sequence>
<dbReference type="AlphaFoldDB" id="A0A2S0I121"/>
<gene>
    <name evidence="2" type="ORF">CLM73_00510</name>
</gene>
<name>A0A2S0I121_9BURK</name>
<dbReference type="RefSeq" id="WP_105236870.1">
    <property type="nucleotide sequence ID" value="NZ_CP023270.1"/>
</dbReference>
<keyword evidence="3" id="KW-1185">Reference proteome</keyword>
<protein>
    <submittedName>
        <fullName evidence="2">Uncharacterized protein</fullName>
    </submittedName>
</protein>
<feature type="chain" id="PRO_5015689146" evidence="1">
    <location>
        <begin position="25"/>
        <end position="358"/>
    </location>
</feature>
<evidence type="ECO:0000256" key="1">
    <source>
        <dbReference type="SAM" id="SignalP"/>
    </source>
</evidence>
<evidence type="ECO:0000313" key="3">
    <source>
        <dbReference type="Proteomes" id="UP000239477"/>
    </source>
</evidence>
<organism evidence="2 3">
    <name type="scientific">Achromobacter spanius</name>
    <dbReference type="NCBI Taxonomy" id="217203"/>
    <lineage>
        <taxon>Bacteria</taxon>
        <taxon>Pseudomonadati</taxon>
        <taxon>Pseudomonadota</taxon>
        <taxon>Betaproteobacteria</taxon>
        <taxon>Burkholderiales</taxon>
        <taxon>Alcaligenaceae</taxon>
        <taxon>Achromobacter</taxon>
    </lineage>
</organism>
<proteinExistence type="predicted"/>
<reference evidence="2 3" key="1">
    <citation type="submission" date="2017-09" db="EMBL/GenBank/DDBJ databases">
        <title>Genomic, metabolic, and phenotypic characteristics of bacterial isolates from the natural microbiome of the model nematode Caenorhabditis elegans.</title>
        <authorList>
            <person name="Zimmermann J."/>
            <person name="Obeng N."/>
            <person name="Yang W."/>
            <person name="Obeng O."/>
            <person name="Kissoyan K."/>
            <person name="Pees B."/>
            <person name="Dirksen P."/>
            <person name="Hoppner M."/>
            <person name="Franke A."/>
            <person name="Rosenstiel P."/>
            <person name="Leippe M."/>
            <person name="Dierking K."/>
            <person name="Kaleta C."/>
            <person name="Schulenburg H."/>
        </authorList>
    </citation>
    <scope>NUCLEOTIDE SEQUENCE [LARGE SCALE GENOMIC DNA]</scope>
    <source>
        <strain evidence="2 3">MYb73</strain>
    </source>
</reference>